<name>A0A1A7ZCS4_NOTFU</name>
<feature type="region of interest" description="Disordered" evidence="1">
    <location>
        <begin position="98"/>
        <end position="151"/>
    </location>
</feature>
<keyword evidence="2" id="KW-1133">Transmembrane helix</keyword>
<feature type="compositionally biased region" description="Low complexity" evidence="1">
    <location>
        <begin position="44"/>
        <end position="59"/>
    </location>
</feature>
<evidence type="ECO:0000256" key="2">
    <source>
        <dbReference type="SAM" id="Phobius"/>
    </source>
</evidence>
<evidence type="ECO:0000313" key="3">
    <source>
        <dbReference type="EMBL" id="SBP40429.1"/>
    </source>
</evidence>
<sequence length="151" mass="16077">TEEALQMETGVEFWVVLLNRGIRAKEKRSDPSRTPGGNGKHGELGLTSAGGSASRSATSEPERRAADRLALQGVVLSGLIGGLGLLYGAAVVRKTPAERSANAEWADQSPTRTRVVMSGGKRSRKAEEFPLSIPDQSQQPPKGTVSLQERI</sequence>
<keyword evidence="2" id="KW-0812">Transmembrane</keyword>
<accession>A0A1A7ZCS4</accession>
<dbReference type="AlphaFoldDB" id="A0A1A7ZCS4"/>
<feature type="compositionally biased region" description="Polar residues" evidence="1">
    <location>
        <begin position="134"/>
        <end position="151"/>
    </location>
</feature>
<gene>
    <name evidence="3" type="primary">Nfu_g_1_001820</name>
</gene>
<feature type="transmembrane region" description="Helical" evidence="2">
    <location>
        <begin position="69"/>
        <end position="92"/>
    </location>
</feature>
<proteinExistence type="predicted"/>
<dbReference type="EMBL" id="HADY01001944">
    <property type="protein sequence ID" value="SBP40429.1"/>
    <property type="molecule type" value="Transcribed_RNA"/>
</dbReference>
<keyword evidence="2" id="KW-0472">Membrane</keyword>
<feature type="non-terminal residue" evidence="3">
    <location>
        <position position="1"/>
    </location>
</feature>
<feature type="region of interest" description="Disordered" evidence="1">
    <location>
        <begin position="24"/>
        <end position="65"/>
    </location>
</feature>
<protein>
    <submittedName>
        <fullName evidence="3">Uncharacterized protein</fullName>
    </submittedName>
</protein>
<organism evidence="3">
    <name type="scientific">Nothobranchius furzeri</name>
    <name type="common">Turquoise killifish</name>
    <dbReference type="NCBI Taxonomy" id="105023"/>
    <lineage>
        <taxon>Eukaryota</taxon>
        <taxon>Metazoa</taxon>
        <taxon>Chordata</taxon>
        <taxon>Craniata</taxon>
        <taxon>Vertebrata</taxon>
        <taxon>Euteleostomi</taxon>
        <taxon>Actinopterygii</taxon>
        <taxon>Neopterygii</taxon>
        <taxon>Teleostei</taxon>
        <taxon>Neoteleostei</taxon>
        <taxon>Acanthomorphata</taxon>
        <taxon>Ovalentaria</taxon>
        <taxon>Atherinomorphae</taxon>
        <taxon>Cyprinodontiformes</taxon>
        <taxon>Nothobranchiidae</taxon>
        <taxon>Nothobranchius</taxon>
    </lineage>
</organism>
<reference evidence="3" key="2">
    <citation type="submission" date="2016-06" db="EMBL/GenBank/DDBJ databases">
        <title>The genome of a short-lived fish provides insights into sex chromosome evolution and the genetic control of aging.</title>
        <authorList>
            <person name="Reichwald K."/>
            <person name="Felder M."/>
            <person name="Petzold A."/>
            <person name="Koch P."/>
            <person name="Groth M."/>
            <person name="Platzer M."/>
        </authorList>
    </citation>
    <scope>NUCLEOTIDE SEQUENCE</scope>
    <source>
        <tissue evidence="3">Brain</tissue>
    </source>
</reference>
<evidence type="ECO:0000256" key="1">
    <source>
        <dbReference type="SAM" id="MobiDB-lite"/>
    </source>
</evidence>
<reference evidence="3" key="1">
    <citation type="submission" date="2016-05" db="EMBL/GenBank/DDBJ databases">
        <authorList>
            <person name="Lavstsen T."/>
            <person name="Jespersen J.S."/>
        </authorList>
    </citation>
    <scope>NUCLEOTIDE SEQUENCE</scope>
    <source>
        <tissue evidence="3">Brain</tissue>
    </source>
</reference>